<dbReference type="PROSITE" id="PS51257">
    <property type="entry name" value="PROKAR_LIPOPROTEIN"/>
    <property type="match status" value="1"/>
</dbReference>
<keyword evidence="2" id="KW-0732">Signal</keyword>
<evidence type="ECO:0000313" key="3">
    <source>
        <dbReference type="EMBL" id="MFC5551340.1"/>
    </source>
</evidence>
<accession>A0ABW0S6D0</accession>
<sequence>MKTLSVAAILTVLLAACGGGGSTGQPVSTRAPTPPPAGVISQPGSKDQVVEAPAPPVTALKMSVGGNFTQGGSAQNAIVSFTGAANLTLSGRLDGIWLSASRSGGSVVVSGDLNTVVFMPGVDTTVTVTGSANTFYLPLDSTIKLEGSGLASSTVRYYKS</sequence>
<evidence type="ECO:0000256" key="1">
    <source>
        <dbReference type="SAM" id="MobiDB-lite"/>
    </source>
</evidence>
<dbReference type="Proteomes" id="UP001596086">
    <property type="component" value="Unassembled WGS sequence"/>
</dbReference>
<proteinExistence type="predicted"/>
<evidence type="ECO:0000256" key="2">
    <source>
        <dbReference type="SAM" id="SignalP"/>
    </source>
</evidence>
<name>A0ABW0S6D0_9BURK</name>
<protein>
    <recommendedName>
        <fullName evidence="5">DUF3060 domain-containing protein</fullName>
    </recommendedName>
</protein>
<gene>
    <name evidence="3" type="ORF">ACFPO9_22720</name>
</gene>
<dbReference type="RefSeq" id="WP_379775295.1">
    <property type="nucleotide sequence ID" value="NZ_JBHSMZ010000021.1"/>
</dbReference>
<keyword evidence="4" id="KW-1185">Reference proteome</keyword>
<feature type="signal peptide" evidence="2">
    <location>
        <begin position="1"/>
        <end position="18"/>
    </location>
</feature>
<dbReference type="EMBL" id="JBHSMZ010000021">
    <property type="protein sequence ID" value="MFC5551340.1"/>
    <property type="molecule type" value="Genomic_DNA"/>
</dbReference>
<organism evidence="3 4">
    <name type="scientific">Massilia aerilata</name>
    <dbReference type="NCBI Taxonomy" id="453817"/>
    <lineage>
        <taxon>Bacteria</taxon>
        <taxon>Pseudomonadati</taxon>
        <taxon>Pseudomonadota</taxon>
        <taxon>Betaproteobacteria</taxon>
        <taxon>Burkholderiales</taxon>
        <taxon>Oxalobacteraceae</taxon>
        <taxon>Telluria group</taxon>
        <taxon>Massilia</taxon>
    </lineage>
</organism>
<feature type="region of interest" description="Disordered" evidence="1">
    <location>
        <begin position="23"/>
        <end position="48"/>
    </location>
</feature>
<reference evidence="4" key="1">
    <citation type="journal article" date="2019" name="Int. J. Syst. Evol. Microbiol.">
        <title>The Global Catalogue of Microorganisms (GCM) 10K type strain sequencing project: providing services to taxonomists for standard genome sequencing and annotation.</title>
        <authorList>
            <consortium name="The Broad Institute Genomics Platform"/>
            <consortium name="The Broad Institute Genome Sequencing Center for Infectious Disease"/>
            <person name="Wu L."/>
            <person name="Ma J."/>
        </authorList>
    </citation>
    <scope>NUCLEOTIDE SEQUENCE [LARGE SCALE GENOMIC DNA]</scope>
    <source>
        <strain evidence="4">CGMCC 4.5798</strain>
    </source>
</reference>
<feature type="chain" id="PRO_5046242503" description="DUF3060 domain-containing protein" evidence="2">
    <location>
        <begin position="19"/>
        <end position="160"/>
    </location>
</feature>
<comment type="caution">
    <text evidence="3">The sequence shown here is derived from an EMBL/GenBank/DDBJ whole genome shotgun (WGS) entry which is preliminary data.</text>
</comment>
<evidence type="ECO:0008006" key="5">
    <source>
        <dbReference type="Google" id="ProtNLM"/>
    </source>
</evidence>
<evidence type="ECO:0000313" key="4">
    <source>
        <dbReference type="Proteomes" id="UP001596086"/>
    </source>
</evidence>